<feature type="region of interest" description="Disordered" evidence="1">
    <location>
        <begin position="1"/>
        <end position="30"/>
    </location>
</feature>
<keyword evidence="3" id="KW-1185">Reference proteome</keyword>
<evidence type="ECO:0000313" key="2">
    <source>
        <dbReference type="EMBL" id="QDT24789.1"/>
    </source>
</evidence>
<dbReference type="InterPro" id="IPR011989">
    <property type="entry name" value="ARM-like"/>
</dbReference>
<evidence type="ECO:0008006" key="4">
    <source>
        <dbReference type="Google" id="ProtNLM"/>
    </source>
</evidence>
<proteinExistence type="predicted"/>
<feature type="compositionally biased region" description="Basic residues" evidence="1">
    <location>
        <begin position="1"/>
        <end position="12"/>
    </location>
</feature>
<evidence type="ECO:0000256" key="1">
    <source>
        <dbReference type="SAM" id="MobiDB-lite"/>
    </source>
</evidence>
<name>A0A517PZI1_9PLAN</name>
<dbReference type="EMBL" id="CP037421">
    <property type="protein sequence ID" value="QDT24789.1"/>
    <property type="molecule type" value="Genomic_DNA"/>
</dbReference>
<dbReference type="AlphaFoldDB" id="A0A517PZI1"/>
<dbReference type="RefSeq" id="WP_145447822.1">
    <property type="nucleotide sequence ID" value="NZ_CP037421.1"/>
</dbReference>
<dbReference type="Proteomes" id="UP000315647">
    <property type="component" value="Chromosome"/>
</dbReference>
<accession>A0A517PZI1</accession>
<sequence length="291" mass="32226">MAKRKSAKKQTVKKSSQPSPAKLISTVTNDALPEQERVQASRGASAAVLKDEAYFKKTMEVVLDQSQPASVRHACLQALEAASFQTIKFEKYRKDYILMMRKLARDSDPEIRFSALNTLSCEKDGYAQKRLLDGLKTPDKALVEPEVALQLLGNDVHADVYSVARELVKKPPSEQVKTEALKLLAADSSASKIFEKVLLDKSENTENRQVSAAALHSIKPKSLYKHAATIVKDNSDNDEIQATCLTALGNFFSDQDVKADADLVKGIQTLKKKGKTRVKKQATQFLKKFAE</sequence>
<gene>
    <name evidence="2" type="ORF">Enr10x_00810</name>
</gene>
<dbReference type="Gene3D" id="1.25.10.10">
    <property type="entry name" value="Leucine-rich Repeat Variant"/>
    <property type="match status" value="1"/>
</dbReference>
<dbReference type="SUPFAM" id="SSF48371">
    <property type="entry name" value="ARM repeat"/>
    <property type="match status" value="1"/>
</dbReference>
<protein>
    <recommendedName>
        <fullName evidence="4">HEAT repeat protein</fullName>
    </recommendedName>
</protein>
<organism evidence="2 3">
    <name type="scientific">Gimesia panareensis</name>
    <dbReference type="NCBI Taxonomy" id="2527978"/>
    <lineage>
        <taxon>Bacteria</taxon>
        <taxon>Pseudomonadati</taxon>
        <taxon>Planctomycetota</taxon>
        <taxon>Planctomycetia</taxon>
        <taxon>Planctomycetales</taxon>
        <taxon>Planctomycetaceae</taxon>
        <taxon>Gimesia</taxon>
    </lineage>
</organism>
<feature type="compositionally biased region" description="Polar residues" evidence="1">
    <location>
        <begin position="13"/>
        <end position="29"/>
    </location>
</feature>
<evidence type="ECO:0000313" key="3">
    <source>
        <dbReference type="Proteomes" id="UP000315647"/>
    </source>
</evidence>
<reference evidence="2 3" key="1">
    <citation type="submission" date="2019-03" db="EMBL/GenBank/DDBJ databases">
        <title>Deep-cultivation of Planctomycetes and their phenomic and genomic characterization uncovers novel biology.</title>
        <authorList>
            <person name="Wiegand S."/>
            <person name="Jogler M."/>
            <person name="Boedeker C."/>
            <person name="Pinto D."/>
            <person name="Vollmers J."/>
            <person name="Rivas-Marin E."/>
            <person name="Kohn T."/>
            <person name="Peeters S.H."/>
            <person name="Heuer A."/>
            <person name="Rast P."/>
            <person name="Oberbeckmann S."/>
            <person name="Bunk B."/>
            <person name="Jeske O."/>
            <person name="Meyerdierks A."/>
            <person name="Storesund J.E."/>
            <person name="Kallscheuer N."/>
            <person name="Luecker S."/>
            <person name="Lage O.M."/>
            <person name="Pohl T."/>
            <person name="Merkel B.J."/>
            <person name="Hornburger P."/>
            <person name="Mueller R.-W."/>
            <person name="Bruemmer F."/>
            <person name="Labrenz M."/>
            <person name="Spormann A.M."/>
            <person name="Op den Camp H."/>
            <person name="Overmann J."/>
            <person name="Amann R."/>
            <person name="Jetten M.S.M."/>
            <person name="Mascher T."/>
            <person name="Medema M.H."/>
            <person name="Devos D.P."/>
            <person name="Kaster A.-K."/>
            <person name="Ovreas L."/>
            <person name="Rohde M."/>
            <person name="Galperin M.Y."/>
            <person name="Jogler C."/>
        </authorList>
    </citation>
    <scope>NUCLEOTIDE SEQUENCE [LARGE SCALE GENOMIC DNA]</scope>
    <source>
        <strain evidence="2 3">Enr10</strain>
    </source>
</reference>
<dbReference type="InterPro" id="IPR016024">
    <property type="entry name" value="ARM-type_fold"/>
</dbReference>